<dbReference type="Gene3D" id="3.50.50.60">
    <property type="entry name" value="FAD/NAD(P)-binding domain"/>
    <property type="match status" value="1"/>
</dbReference>
<proteinExistence type="predicted"/>
<dbReference type="RefSeq" id="WP_377869585.1">
    <property type="nucleotide sequence ID" value="NZ_JBHMAY010000012.1"/>
</dbReference>
<dbReference type="InterPro" id="IPR036188">
    <property type="entry name" value="FAD/NAD-bd_sf"/>
</dbReference>
<dbReference type="PANTHER" id="PTHR47178">
    <property type="entry name" value="MONOOXYGENASE, FAD-BINDING"/>
    <property type="match status" value="1"/>
</dbReference>
<evidence type="ECO:0000256" key="1">
    <source>
        <dbReference type="ARBA" id="ARBA00022630"/>
    </source>
</evidence>
<evidence type="ECO:0000259" key="5">
    <source>
        <dbReference type="Pfam" id="PF01494"/>
    </source>
</evidence>
<evidence type="ECO:0000256" key="3">
    <source>
        <dbReference type="ARBA" id="ARBA00023002"/>
    </source>
</evidence>
<organism evidence="6 7">
    <name type="scientific">Amycolatopsis halotolerans</name>
    <dbReference type="NCBI Taxonomy" id="330083"/>
    <lineage>
        <taxon>Bacteria</taxon>
        <taxon>Bacillati</taxon>
        <taxon>Actinomycetota</taxon>
        <taxon>Actinomycetes</taxon>
        <taxon>Pseudonocardiales</taxon>
        <taxon>Pseudonocardiaceae</taxon>
        <taxon>Amycolatopsis</taxon>
    </lineage>
</organism>
<dbReference type="Proteomes" id="UP001595764">
    <property type="component" value="Unassembled WGS sequence"/>
</dbReference>
<evidence type="ECO:0000313" key="6">
    <source>
        <dbReference type="EMBL" id="MFC3509384.1"/>
    </source>
</evidence>
<dbReference type="EMBL" id="JBHRWI010000004">
    <property type="protein sequence ID" value="MFC3509384.1"/>
    <property type="molecule type" value="Genomic_DNA"/>
</dbReference>
<keyword evidence="2" id="KW-0274">FAD</keyword>
<keyword evidence="3" id="KW-0560">Oxidoreductase</keyword>
<reference evidence="7" key="1">
    <citation type="journal article" date="2019" name="Int. J. Syst. Evol. Microbiol.">
        <title>The Global Catalogue of Microorganisms (GCM) 10K type strain sequencing project: providing services to taxonomists for standard genome sequencing and annotation.</title>
        <authorList>
            <consortium name="The Broad Institute Genomics Platform"/>
            <consortium name="The Broad Institute Genome Sequencing Center for Infectious Disease"/>
            <person name="Wu L."/>
            <person name="Ma J."/>
        </authorList>
    </citation>
    <scope>NUCLEOTIDE SEQUENCE [LARGE SCALE GENOMIC DNA]</scope>
    <source>
        <strain evidence="7">CGMCC 4.7682</strain>
    </source>
</reference>
<dbReference type="SUPFAM" id="SSF51905">
    <property type="entry name" value="FAD/NAD(P)-binding domain"/>
    <property type="match status" value="1"/>
</dbReference>
<dbReference type="PANTHER" id="PTHR47178:SF5">
    <property type="entry name" value="FAD-BINDING DOMAIN-CONTAINING PROTEIN"/>
    <property type="match status" value="1"/>
</dbReference>
<feature type="domain" description="FAD-binding" evidence="5">
    <location>
        <begin position="319"/>
        <end position="387"/>
    </location>
</feature>
<name>A0ABV7QB38_9PSEU</name>
<keyword evidence="4" id="KW-0503">Monooxygenase</keyword>
<protein>
    <submittedName>
        <fullName evidence="6">FAD-dependent oxidoreductase</fullName>
    </submittedName>
</protein>
<dbReference type="PRINTS" id="PR00420">
    <property type="entry name" value="RNGMNOXGNASE"/>
</dbReference>
<evidence type="ECO:0000256" key="2">
    <source>
        <dbReference type="ARBA" id="ARBA00022827"/>
    </source>
</evidence>
<keyword evidence="7" id="KW-1185">Reference proteome</keyword>
<gene>
    <name evidence="6" type="ORF">ACFORO_04345</name>
</gene>
<accession>A0ABV7QB38</accession>
<evidence type="ECO:0000313" key="7">
    <source>
        <dbReference type="Proteomes" id="UP001595764"/>
    </source>
</evidence>
<feature type="domain" description="FAD-binding" evidence="5">
    <location>
        <begin position="10"/>
        <end position="175"/>
    </location>
</feature>
<comment type="caution">
    <text evidence="6">The sequence shown here is derived from an EMBL/GenBank/DDBJ whole genome shotgun (WGS) entry which is preliminary data.</text>
</comment>
<sequence length="423" mass="44704">MATGARGPKTIVIGGGVGGLILAQGLHAAGLPVEVHERDASPRTRTQGYRLRVSPDGERAMRECLPPRVIELLLATSNQRHGEGLLAFDEQLAPQWAPAFDDPRGSGPDKIDAVDRVTLRRVLLAGLDDVVRFGRKLTEVVETTGGVTARFSDGSSATGDVLVAADGANSAVRTQFCPHEQPRDLGVRTVFARLPMTAVHQAGLPAQLRGEFSYVIGSDGHHLGLMPMVFREAPPAAAARLWPGLDLPPGEDYYMAVLNVHRDELGLSDDEFFAMDGRALARFATARMSAWHPALRGLFALGDAADTFAVSLRASVPVVPWGTERVVALGDAAHTMPPSGGVGANSAAWDAALLTGLLRQVADGDIGLADAFDRYRTGVTEHATAAVGLSLKIAQWSIRKIDIAMPAAEPGKNSANSAPAPLH</sequence>
<dbReference type="InterPro" id="IPR002938">
    <property type="entry name" value="FAD-bd"/>
</dbReference>
<keyword evidence="1" id="KW-0285">Flavoprotein</keyword>
<evidence type="ECO:0000256" key="4">
    <source>
        <dbReference type="ARBA" id="ARBA00023033"/>
    </source>
</evidence>
<dbReference type="Pfam" id="PF01494">
    <property type="entry name" value="FAD_binding_3"/>
    <property type="match status" value="2"/>
</dbReference>